<dbReference type="Gene3D" id="2.40.30.170">
    <property type="match status" value="1"/>
</dbReference>
<evidence type="ECO:0000313" key="4">
    <source>
        <dbReference type="Proteomes" id="UP000193307"/>
    </source>
</evidence>
<dbReference type="OrthoDB" id="7626141at2"/>
<feature type="coiled-coil region" evidence="1">
    <location>
        <begin position="112"/>
        <end position="153"/>
    </location>
</feature>
<gene>
    <name evidence="3" type="primary">mdtN</name>
    <name evidence="3" type="ORF">PAM7971_03294</name>
</gene>
<accession>A0A1Y5TGP1</accession>
<dbReference type="PANTHER" id="PTHR30469">
    <property type="entry name" value="MULTIDRUG RESISTANCE PROTEIN MDTA"/>
    <property type="match status" value="1"/>
</dbReference>
<dbReference type="Gene3D" id="1.10.287.470">
    <property type="entry name" value="Helix hairpin bin"/>
    <property type="match status" value="1"/>
</dbReference>
<dbReference type="Pfam" id="PF25917">
    <property type="entry name" value="BSH_RND"/>
    <property type="match status" value="1"/>
</dbReference>
<feature type="domain" description="Multidrug resistance protein MdtA-like barrel-sandwich hybrid" evidence="2">
    <location>
        <begin position="77"/>
        <end position="258"/>
    </location>
</feature>
<dbReference type="GO" id="GO:0015562">
    <property type="term" value="F:efflux transmembrane transporter activity"/>
    <property type="evidence" value="ECO:0007669"/>
    <property type="project" value="TreeGrafter"/>
</dbReference>
<proteinExistence type="predicted"/>
<dbReference type="Gene3D" id="2.40.50.100">
    <property type="match status" value="1"/>
</dbReference>
<organism evidence="3 4">
    <name type="scientific">Pacificibacter marinus</name>
    <dbReference type="NCBI Taxonomy" id="658057"/>
    <lineage>
        <taxon>Bacteria</taxon>
        <taxon>Pseudomonadati</taxon>
        <taxon>Pseudomonadota</taxon>
        <taxon>Alphaproteobacteria</taxon>
        <taxon>Rhodobacterales</taxon>
        <taxon>Roseobacteraceae</taxon>
        <taxon>Pacificibacter</taxon>
    </lineage>
</organism>
<evidence type="ECO:0000259" key="2">
    <source>
        <dbReference type="Pfam" id="PF25917"/>
    </source>
</evidence>
<name>A0A1Y5TGP1_9RHOB</name>
<dbReference type="EMBL" id="FWFW01000013">
    <property type="protein sequence ID" value="SLN63473.1"/>
    <property type="molecule type" value="Genomic_DNA"/>
</dbReference>
<reference evidence="3 4" key="1">
    <citation type="submission" date="2017-03" db="EMBL/GenBank/DDBJ databases">
        <authorList>
            <person name="Afonso C.L."/>
            <person name="Miller P.J."/>
            <person name="Scott M.A."/>
            <person name="Spackman E."/>
            <person name="Goraichik I."/>
            <person name="Dimitrov K.M."/>
            <person name="Suarez D.L."/>
            <person name="Swayne D.E."/>
        </authorList>
    </citation>
    <scope>NUCLEOTIDE SEQUENCE [LARGE SCALE GENOMIC DNA]</scope>
    <source>
        <strain evidence="3 4">CECT 7971</strain>
    </source>
</reference>
<evidence type="ECO:0000313" key="3">
    <source>
        <dbReference type="EMBL" id="SLN63473.1"/>
    </source>
</evidence>
<dbReference type="RefSeq" id="WP_085850385.1">
    <property type="nucleotide sequence ID" value="NZ_FNZV01000013.1"/>
</dbReference>
<evidence type="ECO:0000256" key="1">
    <source>
        <dbReference type="SAM" id="Coils"/>
    </source>
</evidence>
<dbReference type="STRING" id="658057.SAMN04488032_11358"/>
<keyword evidence="4" id="KW-1185">Reference proteome</keyword>
<dbReference type="InterPro" id="IPR058625">
    <property type="entry name" value="MdtA-like_BSH"/>
</dbReference>
<dbReference type="AlphaFoldDB" id="A0A1Y5TGP1"/>
<dbReference type="GO" id="GO:1990281">
    <property type="term" value="C:efflux pump complex"/>
    <property type="evidence" value="ECO:0007669"/>
    <property type="project" value="TreeGrafter"/>
</dbReference>
<dbReference type="PANTHER" id="PTHR30469:SF15">
    <property type="entry name" value="HLYD FAMILY OF SECRETION PROTEINS"/>
    <property type="match status" value="1"/>
</dbReference>
<keyword evidence="1" id="KW-0175">Coiled coil</keyword>
<dbReference type="Proteomes" id="UP000193307">
    <property type="component" value="Unassembled WGS sequence"/>
</dbReference>
<dbReference type="PROSITE" id="PS51257">
    <property type="entry name" value="PROKAR_LIPOPROTEIN"/>
    <property type="match status" value="1"/>
</dbReference>
<dbReference type="SUPFAM" id="SSF111369">
    <property type="entry name" value="HlyD-like secretion proteins"/>
    <property type="match status" value="1"/>
</dbReference>
<protein>
    <submittedName>
        <fullName evidence="3">Multidrug resistance protein MdtN</fullName>
    </submittedName>
</protein>
<sequence>MKFLRRSLFGLFLVASCAALVFVAGYRMYTSVQEKAAQDSFSPPARERQFAVNVVTVELADIAPELSTFGEVRARRTLELRAAQGGEIIELASTFEEGGVVKAGDMLLRVDQTDAQANVRVAQADLQEAEAELNDAERGLEIAEDDLAAARAQLVLRTAALTRQRNLADRGVGTESSVEDAALSEAAAQQSVLSKRQSLATAKARVDQSKNGVLRAEINMSETERSLAETTVVAAFDGTLSDVSVALGALINANEQIGSLIDPNDLEIAFRVSTQQYSNLTSAEGGLPTLPVIASMNLADFDVTAQGQITRESAAVGTGQTGRLLFARLDSSLGLRPGDFVTVRIQEPVLKNVARIPAAAVDAANTVLAVTSDSRLEIVSTSVLRRVGDDVIVDATDLAGRVIVAERSPLLGAGIRVKIIGTADQSDATPRGEGLPAAPELSENIELTPERREKLLAFVQNNTRMSEDVRNRMAEQLQAKHVSADLIARLESRMGG</sequence>